<proteinExistence type="predicted"/>
<feature type="domain" description="A9CJY8-like N-terminal" evidence="2">
    <location>
        <begin position="11"/>
        <end position="52"/>
    </location>
</feature>
<comment type="caution">
    <text evidence="3">The sequence shown here is derived from an EMBL/GenBank/DDBJ whole genome shotgun (WGS) entry which is preliminary data.</text>
</comment>
<dbReference type="EMBL" id="JACGZW010000001">
    <property type="protein sequence ID" value="MBB1151745.1"/>
    <property type="molecule type" value="Genomic_DNA"/>
</dbReference>
<keyword evidence="4" id="KW-1185">Reference proteome</keyword>
<protein>
    <submittedName>
        <fullName evidence="3">ACT domain-containing protein</fullName>
    </submittedName>
</protein>
<gene>
    <name evidence="3" type="ORF">H4281_01230</name>
</gene>
<evidence type="ECO:0000259" key="2">
    <source>
        <dbReference type="Pfam" id="PF21631"/>
    </source>
</evidence>
<dbReference type="Gene3D" id="3.30.2130.10">
    <property type="entry name" value="VC0802-like"/>
    <property type="match status" value="1"/>
</dbReference>
<organism evidence="3 4">
    <name type="scientific">Amycolatopsis dendrobii</name>
    <dbReference type="NCBI Taxonomy" id="2760662"/>
    <lineage>
        <taxon>Bacteria</taxon>
        <taxon>Bacillati</taxon>
        <taxon>Actinomycetota</taxon>
        <taxon>Actinomycetes</taxon>
        <taxon>Pseudonocardiales</taxon>
        <taxon>Pseudonocardiaceae</taxon>
        <taxon>Amycolatopsis</taxon>
    </lineage>
</organism>
<name>A0A7W3VRJ1_9PSEU</name>
<evidence type="ECO:0000313" key="4">
    <source>
        <dbReference type="Proteomes" id="UP000526734"/>
    </source>
</evidence>
<dbReference type="InterPro" id="IPR016540">
    <property type="entry name" value="UCP008459"/>
</dbReference>
<dbReference type="InterPro" id="IPR045865">
    <property type="entry name" value="ACT-like_dom_sf"/>
</dbReference>
<dbReference type="PIRSF" id="PIRSF008459">
    <property type="entry name" value="UCP008459"/>
    <property type="match status" value="1"/>
</dbReference>
<dbReference type="InterPro" id="IPR051719">
    <property type="entry name" value="CASTOR_mTORC1"/>
</dbReference>
<dbReference type="Pfam" id="PF21631">
    <property type="entry name" value="A9CJY8-like_N"/>
    <property type="match status" value="1"/>
</dbReference>
<evidence type="ECO:0000259" key="1">
    <source>
        <dbReference type="Pfam" id="PF13840"/>
    </source>
</evidence>
<dbReference type="SUPFAM" id="SSF55021">
    <property type="entry name" value="ACT-like"/>
    <property type="match status" value="2"/>
</dbReference>
<dbReference type="AlphaFoldDB" id="A0A7W3VRJ1"/>
<dbReference type="InterPro" id="IPR049447">
    <property type="entry name" value="A9CJY8-like_N"/>
</dbReference>
<dbReference type="RefSeq" id="WP_182888987.1">
    <property type="nucleotide sequence ID" value="NZ_JACGZW010000001.1"/>
</dbReference>
<reference evidence="3 4" key="1">
    <citation type="submission" date="2020-08" db="EMBL/GenBank/DDBJ databases">
        <title>Amycolatopsis sp. nov. DR6-1 isolated from Dendrobium heterocarpum.</title>
        <authorList>
            <person name="Tedsree N."/>
            <person name="Kuncharoen N."/>
            <person name="Likhitwitayawuid K."/>
            <person name="Tanasupawat S."/>
        </authorList>
    </citation>
    <scope>NUCLEOTIDE SEQUENCE [LARGE SCALE GENOMIC DNA]</scope>
    <source>
        <strain evidence="3 4">DR6-1</strain>
    </source>
</reference>
<dbReference type="Proteomes" id="UP000526734">
    <property type="component" value="Unassembled WGS sequence"/>
</dbReference>
<dbReference type="PANTHER" id="PTHR31131">
    <property type="entry name" value="CHROMOSOME 1, WHOLE GENOME SHOTGUN SEQUENCE"/>
    <property type="match status" value="1"/>
</dbReference>
<dbReference type="InterPro" id="IPR027795">
    <property type="entry name" value="CASTOR_ACT_dom"/>
</dbReference>
<sequence>MSSRTLRSVPGRYSVCRLPPAAPIPGDALTRSADFLSVTRTSDELTVICAEDVQVPGAVRDSGWHCLRVAGMSGLDEPGVLSSVVAPLADAGLSVFAVATYDTDYLLVTELQAASKALAAAGHRVVGPADD</sequence>
<accession>A0A7W3VRJ1</accession>
<dbReference type="Pfam" id="PF13840">
    <property type="entry name" value="ACT_7"/>
    <property type="match status" value="1"/>
</dbReference>
<feature type="domain" description="CASTOR ACT" evidence="1">
    <location>
        <begin position="61"/>
        <end position="113"/>
    </location>
</feature>
<evidence type="ECO:0000313" key="3">
    <source>
        <dbReference type="EMBL" id="MBB1151745.1"/>
    </source>
</evidence>
<dbReference type="PANTHER" id="PTHR31131:SF6">
    <property type="entry name" value="CASTOR ACT DOMAIN-CONTAINING PROTEIN"/>
    <property type="match status" value="1"/>
</dbReference>